<feature type="compositionally biased region" description="Acidic residues" evidence="1">
    <location>
        <begin position="234"/>
        <end position="249"/>
    </location>
</feature>
<dbReference type="AlphaFoldDB" id="A0A8H4KEH8"/>
<keyword evidence="3" id="KW-1185">Reference proteome</keyword>
<comment type="caution">
    <text evidence="2">The sequence shown here is derived from an EMBL/GenBank/DDBJ whole genome shotgun (WGS) entry which is preliminary data.</text>
</comment>
<reference evidence="2" key="1">
    <citation type="submission" date="2020-01" db="EMBL/GenBank/DDBJ databases">
        <title>Identification and distribution of gene clusters putatively required for synthesis of sphingolipid metabolism inhibitors in phylogenetically diverse species of the filamentous fungus Fusarium.</title>
        <authorList>
            <person name="Kim H.-S."/>
            <person name="Busman M."/>
            <person name="Brown D.W."/>
            <person name="Divon H."/>
            <person name="Uhlig S."/>
            <person name="Proctor R.H."/>
        </authorList>
    </citation>
    <scope>NUCLEOTIDE SEQUENCE</scope>
    <source>
        <strain evidence="2">NRRL 53441</strain>
    </source>
</reference>
<accession>A0A8H4KEH8</accession>
<dbReference type="SUPFAM" id="SSF56112">
    <property type="entry name" value="Protein kinase-like (PK-like)"/>
    <property type="match status" value="1"/>
</dbReference>
<evidence type="ECO:0008006" key="4">
    <source>
        <dbReference type="Google" id="ProtNLM"/>
    </source>
</evidence>
<dbReference type="Proteomes" id="UP000605986">
    <property type="component" value="Unassembled WGS sequence"/>
</dbReference>
<name>A0A8H4KEH8_9HYPO</name>
<evidence type="ECO:0000313" key="2">
    <source>
        <dbReference type="EMBL" id="KAF4448626.1"/>
    </source>
</evidence>
<organism evidence="2 3">
    <name type="scientific">Fusarium austroafricanum</name>
    <dbReference type="NCBI Taxonomy" id="2364996"/>
    <lineage>
        <taxon>Eukaryota</taxon>
        <taxon>Fungi</taxon>
        <taxon>Dikarya</taxon>
        <taxon>Ascomycota</taxon>
        <taxon>Pezizomycotina</taxon>
        <taxon>Sordariomycetes</taxon>
        <taxon>Hypocreomycetidae</taxon>
        <taxon>Hypocreales</taxon>
        <taxon>Nectriaceae</taxon>
        <taxon>Fusarium</taxon>
        <taxon>Fusarium concolor species complex</taxon>
    </lineage>
</organism>
<protein>
    <recommendedName>
        <fullName evidence="4">Protein kinase domain-containing protein</fullName>
    </recommendedName>
</protein>
<feature type="region of interest" description="Disordered" evidence="1">
    <location>
        <begin position="234"/>
        <end position="258"/>
    </location>
</feature>
<dbReference type="OrthoDB" id="5134445at2759"/>
<sequence length="258" mass="29440">MEVTFENSSGICSSAILKLYDRRFGTNLRSGEDGKYSPCRSQDEAAYQSFLRQGKMGPFLEELEEEYRTALIPPVAYEFSEDEDRPDGRHVEATARFEAALWYEADQHFKDEAEAYQRLGDLQGESIPRVYAHSNSEDYLSVNGILIEKIQGFNLRDLATFLPVPSDYAEWTAIVQRAVDTAHEVNKRGIILLDSGPRNVMVDLDSKTPFIIDLAQCYFKDRMFDLWEKLGWGEDDGDGNEDEDDEDPWYAEVGTGTR</sequence>
<dbReference type="EMBL" id="JAADJG010000327">
    <property type="protein sequence ID" value="KAF4448626.1"/>
    <property type="molecule type" value="Genomic_DNA"/>
</dbReference>
<evidence type="ECO:0000313" key="3">
    <source>
        <dbReference type="Proteomes" id="UP000605986"/>
    </source>
</evidence>
<evidence type="ECO:0000256" key="1">
    <source>
        <dbReference type="SAM" id="MobiDB-lite"/>
    </source>
</evidence>
<dbReference type="InterPro" id="IPR011009">
    <property type="entry name" value="Kinase-like_dom_sf"/>
</dbReference>
<proteinExistence type="predicted"/>
<gene>
    <name evidence="2" type="ORF">F53441_8002</name>
</gene>